<proteinExistence type="predicted"/>
<protein>
    <submittedName>
        <fullName evidence="2">Uncharacterized protein</fullName>
    </submittedName>
</protein>
<evidence type="ECO:0000256" key="1">
    <source>
        <dbReference type="SAM" id="MobiDB-lite"/>
    </source>
</evidence>
<accession>W9RUM0</accession>
<keyword evidence="3" id="KW-1185">Reference proteome</keyword>
<evidence type="ECO:0000313" key="2">
    <source>
        <dbReference type="EMBL" id="EXB96541.1"/>
    </source>
</evidence>
<dbReference type="Proteomes" id="UP000030645">
    <property type="component" value="Unassembled WGS sequence"/>
</dbReference>
<feature type="region of interest" description="Disordered" evidence="1">
    <location>
        <begin position="1"/>
        <end position="28"/>
    </location>
</feature>
<name>W9RUM0_9ROSA</name>
<gene>
    <name evidence="2" type="ORF">L484_011251</name>
</gene>
<evidence type="ECO:0000313" key="3">
    <source>
        <dbReference type="Proteomes" id="UP000030645"/>
    </source>
</evidence>
<dbReference type="AlphaFoldDB" id="W9RUM0"/>
<organism evidence="2 3">
    <name type="scientific">Morus notabilis</name>
    <dbReference type="NCBI Taxonomy" id="981085"/>
    <lineage>
        <taxon>Eukaryota</taxon>
        <taxon>Viridiplantae</taxon>
        <taxon>Streptophyta</taxon>
        <taxon>Embryophyta</taxon>
        <taxon>Tracheophyta</taxon>
        <taxon>Spermatophyta</taxon>
        <taxon>Magnoliopsida</taxon>
        <taxon>eudicotyledons</taxon>
        <taxon>Gunneridae</taxon>
        <taxon>Pentapetalae</taxon>
        <taxon>rosids</taxon>
        <taxon>fabids</taxon>
        <taxon>Rosales</taxon>
        <taxon>Moraceae</taxon>
        <taxon>Moreae</taxon>
        <taxon>Morus</taxon>
    </lineage>
</organism>
<dbReference type="EMBL" id="KE345243">
    <property type="protein sequence ID" value="EXB96541.1"/>
    <property type="molecule type" value="Genomic_DNA"/>
</dbReference>
<dbReference type="eggNOG" id="ENOG502SE5U">
    <property type="taxonomic scope" value="Eukaryota"/>
</dbReference>
<feature type="compositionally biased region" description="Basic residues" evidence="1">
    <location>
        <begin position="1"/>
        <end position="13"/>
    </location>
</feature>
<sequence>MGKQHRHSRKRKNNLNGRKTSRDDKISSRCCCPCSVVSSMVRGIARCMFVTCYPVIQCFGLDDHRHRHRHHHHKHFF</sequence>
<reference evidence="3" key="1">
    <citation type="submission" date="2013-01" db="EMBL/GenBank/DDBJ databases">
        <title>Draft Genome Sequence of a Mulberry Tree, Morus notabilis C.K. Schneid.</title>
        <authorList>
            <person name="He N."/>
            <person name="Zhao S."/>
        </authorList>
    </citation>
    <scope>NUCLEOTIDE SEQUENCE</scope>
</reference>